<evidence type="ECO:0000259" key="14">
    <source>
        <dbReference type="SMART" id="SM00014"/>
    </source>
</evidence>
<proteinExistence type="inferred from homology"/>
<comment type="similarity">
    <text evidence="3">Belongs to the glucose-6-phosphatase family.</text>
</comment>
<dbReference type="EC" id="3.1.3.9" evidence="4"/>
<evidence type="ECO:0000256" key="4">
    <source>
        <dbReference type="ARBA" id="ARBA00012634"/>
    </source>
</evidence>
<evidence type="ECO:0000256" key="11">
    <source>
        <dbReference type="PIRSR" id="PIRSR000905-1"/>
    </source>
</evidence>
<evidence type="ECO:0000313" key="16">
    <source>
        <dbReference type="Proteomes" id="UP000677054"/>
    </source>
</evidence>
<evidence type="ECO:0000256" key="6">
    <source>
        <dbReference type="ARBA" id="ARBA00022692"/>
    </source>
</evidence>
<dbReference type="SUPFAM" id="SSF48317">
    <property type="entry name" value="Acid phosphatase/Vanadium-dependent haloperoxidase"/>
    <property type="match status" value="1"/>
</dbReference>
<dbReference type="InterPro" id="IPR036938">
    <property type="entry name" value="PAP2/HPO_sf"/>
</dbReference>
<dbReference type="EMBL" id="LR903148">
    <property type="protein sequence ID" value="CAD7251557.1"/>
    <property type="molecule type" value="Genomic_DNA"/>
</dbReference>
<dbReference type="Proteomes" id="UP000677054">
    <property type="component" value="Unassembled WGS sequence"/>
</dbReference>
<evidence type="ECO:0000256" key="10">
    <source>
        <dbReference type="ARBA" id="ARBA00023136"/>
    </source>
</evidence>
<protein>
    <recommendedName>
        <fullName evidence="4">glucose-6-phosphatase</fullName>
        <ecNumber evidence="4">3.1.3.9</ecNumber>
    </recommendedName>
</protein>
<comment type="subcellular location">
    <subcellularLocation>
        <location evidence="1">Endoplasmic reticulum membrane</location>
        <topology evidence="1">Multi-pass membrane protein</topology>
    </subcellularLocation>
</comment>
<gene>
    <name evidence="15" type="ORF">DSTB1V02_LOCUS11323</name>
</gene>
<dbReference type="PIRSF" id="PIRSF000905">
    <property type="entry name" value="Glucose-6-phosphatase"/>
    <property type="match status" value="1"/>
</dbReference>
<dbReference type="EMBL" id="CAJPEV010003631">
    <property type="protein sequence ID" value="CAG0900199.1"/>
    <property type="molecule type" value="Genomic_DNA"/>
</dbReference>
<evidence type="ECO:0000256" key="3">
    <source>
        <dbReference type="ARBA" id="ARBA00009266"/>
    </source>
</evidence>
<accession>A0A7R9ACA8</accession>
<evidence type="ECO:0000256" key="12">
    <source>
        <dbReference type="PIRSR" id="PIRSR000905-2"/>
    </source>
</evidence>
<keyword evidence="16" id="KW-1185">Reference proteome</keyword>
<keyword evidence="9 13" id="KW-1133">Transmembrane helix</keyword>
<keyword evidence="7" id="KW-0378">Hydrolase</keyword>
<dbReference type="Pfam" id="PF01569">
    <property type="entry name" value="PAP2"/>
    <property type="match status" value="1"/>
</dbReference>
<reference evidence="15" key="1">
    <citation type="submission" date="2020-11" db="EMBL/GenBank/DDBJ databases">
        <authorList>
            <person name="Tran Van P."/>
        </authorList>
    </citation>
    <scope>NUCLEOTIDE SEQUENCE</scope>
</reference>
<evidence type="ECO:0000256" key="8">
    <source>
        <dbReference type="ARBA" id="ARBA00022824"/>
    </source>
</evidence>
<feature type="transmembrane region" description="Helical" evidence="13">
    <location>
        <begin position="272"/>
        <end position="290"/>
    </location>
</feature>
<dbReference type="GO" id="GO:0005789">
    <property type="term" value="C:endoplasmic reticulum membrane"/>
    <property type="evidence" value="ECO:0007669"/>
    <property type="project" value="UniProtKB-SubCell"/>
</dbReference>
<evidence type="ECO:0000256" key="9">
    <source>
        <dbReference type="ARBA" id="ARBA00022989"/>
    </source>
</evidence>
<evidence type="ECO:0000256" key="7">
    <source>
        <dbReference type="ARBA" id="ARBA00022801"/>
    </source>
</evidence>
<feature type="binding site" evidence="12">
    <location>
        <position position="81"/>
    </location>
    <ligand>
        <name>substrate</name>
    </ligand>
</feature>
<feature type="transmembrane region" description="Helical" evidence="13">
    <location>
        <begin position="203"/>
        <end position="221"/>
    </location>
</feature>
<evidence type="ECO:0000313" key="15">
    <source>
        <dbReference type="EMBL" id="CAD7251557.1"/>
    </source>
</evidence>
<evidence type="ECO:0000256" key="5">
    <source>
        <dbReference type="ARBA" id="ARBA00022432"/>
    </source>
</evidence>
<dbReference type="UniPathway" id="UPA00138"/>
<keyword evidence="8" id="KW-0256">Endoplasmic reticulum</keyword>
<dbReference type="PANTHER" id="PTHR12591:SF0">
    <property type="entry name" value="FI19814P1"/>
    <property type="match status" value="1"/>
</dbReference>
<feature type="active site" description="Proton donor" evidence="11">
    <location>
        <position position="114"/>
    </location>
</feature>
<dbReference type="GO" id="GO:0006094">
    <property type="term" value="P:gluconeogenesis"/>
    <property type="evidence" value="ECO:0007669"/>
    <property type="project" value="UniProtKB-UniPathway"/>
</dbReference>
<feature type="transmembrane region" description="Helical" evidence="13">
    <location>
        <begin position="147"/>
        <end position="167"/>
    </location>
</feature>
<comment type="pathway">
    <text evidence="2">Carbohydrate biosynthesis; gluconeogenesis.</text>
</comment>
<dbReference type="Gene3D" id="1.20.144.10">
    <property type="entry name" value="Phosphatidic acid phosphatase type 2/haloperoxidase"/>
    <property type="match status" value="1"/>
</dbReference>
<feature type="binding site" evidence="12">
    <location>
        <position position="166"/>
    </location>
    <ligand>
        <name>substrate</name>
    </ligand>
</feature>
<dbReference type="GO" id="GO:0004346">
    <property type="term" value="F:glucose-6-phosphatase activity"/>
    <property type="evidence" value="ECO:0007669"/>
    <property type="project" value="UniProtKB-EC"/>
</dbReference>
<evidence type="ECO:0000256" key="2">
    <source>
        <dbReference type="ARBA" id="ARBA00004742"/>
    </source>
</evidence>
<keyword evidence="5" id="KW-0312">Gluconeogenesis</keyword>
<sequence>MDAHHVYSMSTRLIYSLQQRLWEYGGALEMASLVGDPRYSFLVLLPLSFLFSLGTGLRVLWAAAMADWLNLMLKWILKDHRPYWWVPEMGPVELPRLEQFPQTCETGPGSPSGHLMVTAATGYIVVDILCARLRLPRMSGSVFYIKLQKMVWLSFGILLLAVGLSRVYIATHFPHQCFLGLIAGLLVGKVVNSVHMVGWRSYIYLLGSGLILLASFSIFMLQADPLWSEALAIKWCSQRAWVHLDTTPLYTVMRDAGTLAGAGFGINTRASFWGHLATAVFGIITGSLLNQTIAIIPSANKIVFYAVGFVLNALYVYGLVKFWPGLGGMLIGGKKKAR</sequence>
<dbReference type="AlphaFoldDB" id="A0A7R9ACA8"/>
<dbReference type="InterPro" id="IPR000326">
    <property type="entry name" value="PAP2/HPO"/>
</dbReference>
<dbReference type="SMART" id="SM00014">
    <property type="entry name" value="acidPPc"/>
    <property type="match status" value="1"/>
</dbReference>
<evidence type="ECO:0000256" key="1">
    <source>
        <dbReference type="ARBA" id="ARBA00004477"/>
    </source>
</evidence>
<feature type="domain" description="Phosphatidic acid phosphatase type 2/haloperoxidase" evidence="14">
    <location>
        <begin position="55"/>
        <end position="192"/>
    </location>
</feature>
<keyword evidence="10 13" id="KW-0472">Membrane</keyword>
<organism evidence="15">
    <name type="scientific">Darwinula stevensoni</name>
    <dbReference type="NCBI Taxonomy" id="69355"/>
    <lineage>
        <taxon>Eukaryota</taxon>
        <taxon>Metazoa</taxon>
        <taxon>Ecdysozoa</taxon>
        <taxon>Arthropoda</taxon>
        <taxon>Crustacea</taxon>
        <taxon>Oligostraca</taxon>
        <taxon>Ostracoda</taxon>
        <taxon>Podocopa</taxon>
        <taxon>Podocopida</taxon>
        <taxon>Darwinulocopina</taxon>
        <taxon>Darwinuloidea</taxon>
        <taxon>Darwinulidae</taxon>
        <taxon>Darwinula</taxon>
    </lineage>
</organism>
<feature type="transmembrane region" description="Helical" evidence="13">
    <location>
        <begin position="173"/>
        <end position="191"/>
    </location>
</feature>
<dbReference type="InterPro" id="IPR016275">
    <property type="entry name" value="Glucose-6-phosphatase"/>
</dbReference>
<evidence type="ECO:0000256" key="13">
    <source>
        <dbReference type="SAM" id="Phobius"/>
    </source>
</evidence>
<dbReference type="OrthoDB" id="6416209at2759"/>
<name>A0A7R9ACA8_9CRUS</name>
<feature type="transmembrane region" description="Helical" evidence="13">
    <location>
        <begin position="39"/>
        <end position="64"/>
    </location>
</feature>
<dbReference type="PANTHER" id="PTHR12591">
    <property type="entry name" value="GLUCOSE-6-PHOSPHATASE"/>
    <property type="match status" value="1"/>
</dbReference>
<dbReference type="GO" id="GO:0051156">
    <property type="term" value="P:glucose 6-phosphate metabolic process"/>
    <property type="evidence" value="ECO:0007669"/>
    <property type="project" value="TreeGrafter"/>
</dbReference>
<feature type="active site" description="Nucleophile" evidence="11">
    <location>
        <position position="172"/>
    </location>
</feature>
<keyword evidence="6 13" id="KW-0812">Transmembrane</keyword>
<feature type="transmembrane region" description="Helical" evidence="13">
    <location>
        <begin position="302"/>
        <end position="320"/>
    </location>
</feature>